<evidence type="ECO:0000256" key="1">
    <source>
        <dbReference type="SAM" id="SignalP"/>
    </source>
</evidence>
<keyword evidence="1" id="KW-0732">Signal</keyword>
<protein>
    <submittedName>
        <fullName evidence="2">Lysophospholipase, alpha-beta hydrolase superfamily</fullName>
    </submittedName>
</protein>
<dbReference type="GO" id="GO:0004806">
    <property type="term" value="F:triacylglycerol lipase activity"/>
    <property type="evidence" value="ECO:0007669"/>
    <property type="project" value="InterPro"/>
</dbReference>
<dbReference type="EMBL" id="FPCH01000002">
    <property type="protein sequence ID" value="SFV34830.1"/>
    <property type="molecule type" value="Genomic_DNA"/>
</dbReference>
<keyword evidence="3" id="KW-1185">Reference proteome</keyword>
<evidence type="ECO:0000313" key="2">
    <source>
        <dbReference type="EMBL" id="SFV34830.1"/>
    </source>
</evidence>
<dbReference type="InterPro" id="IPR005152">
    <property type="entry name" value="Lipase_secreted"/>
</dbReference>
<sequence>MTIVRNFVMASACALASAIAALAVTAGEIPQGPAGDAFYTPPSNLPDGERGSLIYARALDGTMALPSAARNSLVLYRSLDQNGKSTAVSGTVSIPKGEPPEGGWPVITWTHGTTGLNAICAPSRDNAQGPEHSYIETISHLLDGFVKNGFAVVATDYQGLGIAGFHPFLQGVPTGRNALDMLRAGRILEPDIGKRYVVMGHSQGGQVDLFAAAEGPSYVPGLELQGNVAFAPGSQIAERLAAVMKSAKTELSLPYVLYTLQSYATTDPAIDLKRILSPEAIAHLPDLQEQCMSHALTTGYWSTAIAKDQFVANPDLEPLLKFGAKNEPGALEISAPTLVIQGTDDVTVFPETTNALVRQMCAGGNVVEYKIFAGADHNGSMVMGGATAEEWIKARFAGKPAGNDCATLIKSAAE</sequence>
<accession>A0A1I7NJL3</accession>
<dbReference type="GO" id="GO:0016042">
    <property type="term" value="P:lipid catabolic process"/>
    <property type="evidence" value="ECO:0007669"/>
    <property type="project" value="InterPro"/>
</dbReference>
<dbReference type="RefSeq" id="WP_092867918.1">
    <property type="nucleotide sequence ID" value="NZ_FPCH01000002.1"/>
</dbReference>
<reference evidence="3" key="1">
    <citation type="submission" date="2016-10" db="EMBL/GenBank/DDBJ databases">
        <authorList>
            <person name="Varghese N."/>
            <person name="Submissions S."/>
        </authorList>
    </citation>
    <scope>NUCLEOTIDE SEQUENCE [LARGE SCALE GENOMIC DNA]</scope>
    <source>
        <strain evidence="3">DSM 1565</strain>
    </source>
</reference>
<dbReference type="PANTHER" id="PTHR34853">
    <property type="match status" value="1"/>
</dbReference>
<proteinExistence type="predicted"/>
<dbReference type="PIRSF" id="PIRSF029171">
    <property type="entry name" value="Esterase_LipA"/>
    <property type="match status" value="1"/>
</dbReference>
<gene>
    <name evidence="2" type="ORF">SAMN04488557_2434</name>
</gene>
<organism evidence="2 3">
    <name type="scientific">Hyphomicrobium facile</name>
    <dbReference type="NCBI Taxonomy" id="51670"/>
    <lineage>
        <taxon>Bacteria</taxon>
        <taxon>Pseudomonadati</taxon>
        <taxon>Pseudomonadota</taxon>
        <taxon>Alphaproteobacteria</taxon>
        <taxon>Hyphomicrobiales</taxon>
        <taxon>Hyphomicrobiaceae</taxon>
        <taxon>Hyphomicrobium</taxon>
    </lineage>
</organism>
<dbReference type="Proteomes" id="UP000199423">
    <property type="component" value="Unassembled WGS sequence"/>
</dbReference>
<evidence type="ECO:0000313" key="3">
    <source>
        <dbReference type="Proteomes" id="UP000199423"/>
    </source>
</evidence>
<dbReference type="PANTHER" id="PTHR34853:SF1">
    <property type="entry name" value="LIPASE 5"/>
    <property type="match status" value="1"/>
</dbReference>
<feature type="chain" id="PRO_5011471129" evidence="1">
    <location>
        <begin position="24"/>
        <end position="414"/>
    </location>
</feature>
<keyword evidence="2" id="KW-0378">Hydrolase</keyword>
<dbReference type="InterPro" id="IPR029058">
    <property type="entry name" value="AB_hydrolase_fold"/>
</dbReference>
<feature type="signal peptide" evidence="1">
    <location>
        <begin position="1"/>
        <end position="23"/>
    </location>
</feature>
<dbReference type="AlphaFoldDB" id="A0A1I7NJL3"/>
<dbReference type="Pfam" id="PF03583">
    <property type="entry name" value="LIP"/>
    <property type="match status" value="1"/>
</dbReference>
<dbReference type="SUPFAM" id="SSF53474">
    <property type="entry name" value="alpha/beta-Hydrolases"/>
    <property type="match status" value="1"/>
</dbReference>
<dbReference type="Gene3D" id="3.40.50.1820">
    <property type="entry name" value="alpha/beta hydrolase"/>
    <property type="match status" value="2"/>
</dbReference>
<dbReference type="OrthoDB" id="9955at2"/>
<dbReference type="STRING" id="51670.SAMN04488557_2434"/>
<name>A0A1I7NJL3_9HYPH</name>